<sequence length="346" mass="38257">MPQPSTDSAPRMRWMDLLRGVAVLLVVVLHGSDIPRANGLGVERWTELNLYLEPFRMPLLMFLSGTLLPRSLTKSAGAYLWGKFASIVWPLMIWLVGFGVLIYHSGPGQLEYWLSGDYLWFLMALTLCYLGGMLLKPLVSRPQLLSGLAVVVFVVMILARHYTEVENSLVTRTLYYGAFFFLGAACARILQRWATAPWLLIAALGVVVAWLAHHGLEGSEFRAGTIYAAPTAVAGIALILWVAPRIPAGRVNSFLQWAGRSSIVVYVSHFPIIILIHRGLSEIGVDPVLHVAACTLGGLLLSLLVVWLRPWTRWLYVVPGNRRVAARLAARVGADSTQGSDRMRMS</sequence>
<proteinExistence type="inferred from homology"/>
<dbReference type="InterPro" id="IPR002656">
    <property type="entry name" value="Acyl_transf_3_dom"/>
</dbReference>
<feature type="transmembrane region" description="Helical" evidence="7">
    <location>
        <begin position="118"/>
        <end position="135"/>
    </location>
</feature>
<comment type="caution">
    <text evidence="9">The sequence shown here is derived from an EMBL/GenBank/DDBJ whole genome shotgun (WGS) entry which is preliminary data.</text>
</comment>
<dbReference type="PANTHER" id="PTHR40074:SF2">
    <property type="entry name" value="O-ACETYLTRANSFERASE WECH"/>
    <property type="match status" value="1"/>
</dbReference>
<feature type="transmembrane region" description="Helical" evidence="7">
    <location>
        <begin position="287"/>
        <end position="308"/>
    </location>
</feature>
<accession>A0A2T0YQ02</accession>
<keyword evidence="6 7" id="KW-0472">Membrane</keyword>
<feature type="transmembrane region" description="Helical" evidence="7">
    <location>
        <begin position="263"/>
        <end position="281"/>
    </location>
</feature>
<feature type="transmembrane region" description="Helical" evidence="7">
    <location>
        <begin position="225"/>
        <end position="243"/>
    </location>
</feature>
<dbReference type="GO" id="GO:0009246">
    <property type="term" value="P:enterobacterial common antigen biosynthetic process"/>
    <property type="evidence" value="ECO:0007669"/>
    <property type="project" value="TreeGrafter"/>
</dbReference>
<evidence type="ECO:0000313" key="10">
    <source>
        <dbReference type="Proteomes" id="UP000238217"/>
    </source>
</evidence>
<evidence type="ECO:0000256" key="4">
    <source>
        <dbReference type="ARBA" id="ARBA00022692"/>
    </source>
</evidence>
<dbReference type="Pfam" id="PF01757">
    <property type="entry name" value="Acyl_transf_3"/>
    <property type="match status" value="1"/>
</dbReference>
<dbReference type="EMBL" id="PVTY01000005">
    <property type="protein sequence ID" value="PRZ17482.1"/>
    <property type="molecule type" value="Genomic_DNA"/>
</dbReference>
<keyword evidence="4 7" id="KW-0812">Transmembrane</keyword>
<evidence type="ECO:0000256" key="1">
    <source>
        <dbReference type="ARBA" id="ARBA00004651"/>
    </source>
</evidence>
<evidence type="ECO:0000259" key="8">
    <source>
        <dbReference type="Pfam" id="PF01757"/>
    </source>
</evidence>
<evidence type="ECO:0000256" key="7">
    <source>
        <dbReference type="SAM" id="Phobius"/>
    </source>
</evidence>
<comment type="subcellular location">
    <subcellularLocation>
        <location evidence="1">Cell membrane</location>
        <topology evidence="1">Multi-pass membrane protein</topology>
    </subcellularLocation>
</comment>
<name>A0A2T0YQ02_9MICC</name>
<feature type="transmembrane region" description="Helical" evidence="7">
    <location>
        <begin position="84"/>
        <end position="106"/>
    </location>
</feature>
<evidence type="ECO:0000313" key="9">
    <source>
        <dbReference type="EMBL" id="PRZ17482.1"/>
    </source>
</evidence>
<keyword evidence="9" id="KW-0808">Transferase</keyword>
<evidence type="ECO:0000256" key="3">
    <source>
        <dbReference type="ARBA" id="ARBA00022475"/>
    </source>
</evidence>
<keyword evidence="9" id="KW-0012">Acyltransferase</keyword>
<organism evidence="9 10">
    <name type="scientific">Nesterenkonia sandarakina</name>
    <dbReference type="NCBI Taxonomy" id="272918"/>
    <lineage>
        <taxon>Bacteria</taxon>
        <taxon>Bacillati</taxon>
        <taxon>Actinomycetota</taxon>
        <taxon>Actinomycetes</taxon>
        <taxon>Micrococcales</taxon>
        <taxon>Micrococcaceae</taxon>
        <taxon>Nesterenkonia</taxon>
    </lineage>
</organism>
<dbReference type="AlphaFoldDB" id="A0A2T0YQ02"/>
<dbReference type="OrthoDB" id="3265718at2"/>
<dbReference type="GO" id="GO:0016413">
    <property type="term" value="F:O-acetyltransferase activity"/>
    <property type="evidence" value="ECO:0007669"/>
    <property type="project" value="TreeGrafter"/>
</dbReference>
<dbReference type="PANTHER" id="PTHR40074">
    <property type="entry name" value="O-ACETYLTRANSFERASE WECH"/>
    <property type="match status" value="1"/>
</dbReference>
<feature type="transmembrane region" description="Helical" evidence="7">
    <location>
        <begin position="197"/>
        <end position="213"/>
    </location>
</feature>
<dbReference type="Proteomes" id="UP000238217">
    <property type="component" value="Unassembled WGS sequence"/>
</dbReference>
<feature type="transmembrane region" description="Helical" evidence="7">
    <location>
        <begin position="144"/>
        <end position="162"/>
    </location>
</feature>
<feature type="domain" description="Acyltransferase 3" evidence="8">
    <location>
        <begin position="13"/>
        <end position="307"/>
    </location>
</feature>
<comment type="similarity">
    <text evidence="2">Belongs to the acyltransferase 3 family.</text>
</comment>
<feature type="transmembrane region" description="Helical" evidence="7">
    <location>
        <begin position="174"/>
        <end position="190"/>
    </location>
</feature>
<keyword evidence="10" id="KW-1185">Reference proteome</keyword>
<keyword evidence="5 7" id="KW-1133">Transmembrane helix</keyword>
<keyword evidence="3" id="KW-1003">Cell membrane</keyword>
<protein>
    <submittedName>
        <fullName evidence="9">Surface polysaccharide O-acyltransferase-like enzyme</fullName>
    </submittedName>
</protein>
<reference evidence="9 10" key="1">
    <citation type="submission" date="2018-03" db="EMBL/GenBank/DDBJ databases">
        <title>Comparative analysis of microorganisms from saline springs in Andes Mountain Range, Colombia.</title>
        <authorList>
            <person name="Rubin E."/>
        </authorList>
    </citation>
    <scope>NUCLEOTIDE SEQUENCE [LARGE SCALE GENOMIC DNA]</scope>
    <source>
        <strain evidence="9 10">CG 35</strain>
    </source>
</reference>
<evidence type="ECO:0000256" key="6">
    <source>
        <dbReference type="ARBA" id="ARBA00023136"/>
    </source>
</evidence>
<evidence type="ECO:0000256" key="5">
    <source>
        <dbReference type="ARBA" id="ARBA00022989"/>
    </source>
</evidence>
<evidence type="ECO:0000256" key="2">
    <source>
        <dbReference type="ARBA" id="ARBA00007400"/>
    </source>
</evidence>
<dbReference type="GO" id="GO:0005886">
    <property type="term" value="C:plasma membrane"/>
    <property type="evidence" value="ECO:0007669"/>
    <property type="project" value="UniProtKB-SubCell"/>
</dbReference>
<gene>
    <name evidence="9" type="ORF">BCL67_10528</name>
</gene>